<reference evidence="1 2" key="1">
    <citation type="submission" date="2024-09" db="EMBL/GenBank/DDBJ databases">
        <authorList>
            <person name="Sun Q."/>
            <person name="Mori K."/>
        </authorList>
    </citation>
    <scope>NUCLEOTIDE SEQUENCE [LARGE SCALE GENOMIC DNA]</scope>
    <source>
        <strain evidence="1 2">TBRC 2205</strain>
    </source>
</reference>
<dbReference type="Gene3D" id="1.25.40.10">
    <property type="entry name" value="Tetratricopeptide repeat domain"/>
    <property type="match status" value="1"/>
</dbReference>
<evidence type="ECO:0000313" key="2">
    <source>
        <dbReference type="Proteomes" id="UP001589894"/>
    </source>
</evidence>
<name>A0ABV6P366_9ACTN</name>
<dbReference type="Pfam" id="PF13374">
    <property type="entry name" value="TPR_10"/>
    <property type="match status" value="1"/>
</dbReference>
<dbReference type="EMBL" id="JBHLUE010000021">
    <property type="protein sequence ID" value="MFC0567396.1"/>
    <property type="molecule type" value="Genomic_DNA"/>
</dbReference>
<dbReference type="InterPro" id="IPR011990">
    <property type="entry name" value="TPR-like_helical_dom_sf"/>
</dbReference>
<dbReference type="RefSeq" id="WP_377342694.1">
    <property type="nucleotide sequence ID" value="NZ_JBHLUE010000021.1"/>
</dbReference>
<gene>
    <name evidence="1" type="ORF">ACFFHU_25065</name>
</gene>
<accession>A0ABV6P366</accession>
<dbReference type="PANTHER" id="PTHR46082:SF6">
    <property type="entry name" value="AAA+ ATPASE DOMAIN-CONTAINING PROTEIN-RELATED"/>
    <property type="match status" value="1"/>
</dbReference>
<dbReference type="Proteomes" id="UP001589894">
    <property type="component" value="Unassembled WGS sequence"/>
</dbReference>
<protein>
    <submittedName>
        <fullName evidence="1">Tetratricopeptide repeat protein</fullName>
    </submittedName>
</protein>
<sequence length="74" mass="8281">VACERVLGEEHPNTLRSRNNLAYAYRAAGRLGEAIPLYEATLVARERVLGEEHPDTLASRNNLAAAYRLRDQSM</sequence>
<dbReference type="SUPFAM" id="SSF48452">
    <property type="entry name" value="TPR-like"/>
    <property type="match status" value="1"/>
</dbReference>
<evidence type="ECO:0000313" key="1">
    <source>
        <dbReference type="EMBL" id="MFC0567396.1"/>
    </source>
</evidence>
<proteinExistence type="predicted"/>
<comment type="caution">
    <text evidence="1">The sequence shown here is derived from an EMBL/GenBank/DDBJ whole genome shotgun (WGS) entry which is preliminary data.</text>
</comment>
<dbReference type="PANTHER" id="PTHR46082">
    <property type="entry name" value="ATP/GTP-BINDING PROTEIN-RELATED"/>
    <property type="match status" value="1"/>
</dbReference>
<dbReference type="InterPro" id="IPR053137">
    <property type="entry name" value="NLR-like"/>
</dbReference>
<organism evidence="1 2">
    <name type="scientific">Plantactinospora siamensis</name>
    <dbReference type="NCBI Taxonomy" id="555372"/>
    <lineage>
        <taxon>Bacteria</taxon>
        <taxon>Bacillati</taxon>
        <taxon>Actinomycetota</taxon>
        <taxon>Actinomycetes</taxon>
        <taxon>Micromonosporales</taxon>
        <taxon>Micromonosporaceae</taxon>
        <taxon>Plantactinospora</taxon>
    </lineage>
</organism>
<keyword evidence="2" id="KW-1185">Reference proteome</keyword>
<feature type="non-terminal residue" evidence="1">
    <location>
        <position position="1"/>
    </location>
</feature>